<reference evidence="1 2" key="1">
    <citation type="journal article" date="2015" name="PLoS Pathog.">
        <title>Leptomonas seymouri: Adaptations to the Dixenous Life Cycle Analyzed by Genome Sequencing, Transcriptome Profiling and Co-infection with Leishmania donovani.</title>
        <authorList>
            <person name="Kraeva N."/>
            <person name="Butenko A."/>
            <person name="Hlavacova J."/>
            <person name="Kostygov A."/>
            <person name="Myskova J."/>
            <person name="Grybchuk D."/>
            <person name="Lestinova T."/>
            <person name="Votypka J."/>
            <person name="Volf P."/>
            <person name="Opperdoes F."/>
            <person name="Flegontov P."/>
            <person name="Lukes J."/>
            <person name="Yurchenko V."/>
        </authorList>
    </citation>
    <scope>NUCLEOTIDE SEQUENCE [LARGE SCALE GENOMIC DNA]</scope>
    <source>
        <strain evidence="1 2">ATCC 30220</strain>
    </source>
</reference>
<name>A0A0N1P9X8_LEPSE</name>
<keyword evidence="2" id="KW-1185">Reference proteome</keyword>
<dbReference type="AlphaFoldDB" id="A0A0N1P9X8"/>
<organism evidence="1 2">
    <name type="scientific">Leptomonas seymouri</name>
    <dbReference type="NCBI Taxonomy" id="5684"/>
    <lineage>
        <taxon>Eukaryota</taxon>
        <taxon>Discoba</taxon>
        <taxon>Euglenozoa</taxon>
        <taxon>Kinetoplastea</taxon>
        <taxon>Metakinetoplastina</taxon>
        <taxon>Trypanosomatida</taxon>
        <taxon>Trypanosomatidae</taxon>
        <taxon>Leishmaniinae</taxon>
        <taxon>Leptomonas</taxon>
    </lineage>
</organism>
<sequence>MRGSDAAVRAGQTSVLHVTGSSRIMKGVLWLGAAPSEVLFSFSRLRQRRTHFCFTELCGCWRWMGPRRLLTFAVGIAHDAELRRFTRFFLSSSSAVPSCRKGEGNGGGGVSTLRMYLLFCCASAFALCERAPLLIACLCMAALYSKRCMRPLLPL</sequence>
<evidence type="ECO:0000313" key="2">
    <source>
        <dbReference type="Proteomes" id="UP000038009"/>
    </source>
</evidence>
<gene>
    <name evidence="1" type="ORF">ABL78_7242</name>
</gene>
<comment type="caution">
    <text evidence="1">The sequence shown here is derived from an EMBL/GenBank/DDBJ whole genome shotgun (WGS) entry which is preliminary data.</text>
</comment>
<proteinExistence type="predicted"/>
<dbReference type="Proteomes" id="UP000038009">
    <property type="component" value="Unassembled WGS sequence"/>
</dbReference>
<evidence type="ECO:0000313" key="1">
    <source>
        <dbReference type="EMBL" id="KPI83722.1"/>
    </source>
</evidence>
<dbReference type="VEuPathDB" id="TriTrypDB:Lsey_0333_0070"/>
<dbReference type="EMBL" id="LJSK01000333">
    <property type="protein sequence ID" value="KPI83722.1"/>
    <property type="molecule type" value="Genomic_DNA"/>
</dbReference>
<accession>A0A0N1P9X8</accession>
<protein>
    <submittedName>
        <fullName evidence="1">Uncharacterized protein</fullName>
    </submittedName>
</protein>